<keyword evidence="4" id="KW-0413">Isomerase</keyword>
<dbReference type="EMBL" id="CP023483">
    <property type="protein sequence ID" value="ATF26751.1"/>
    <property type="molecule type" value="Genomic_DNA"/>
</dbReference>
<dbReference type="GO" id="GO:0008909">
    <property type="term" value="F:isochorismate synthase activity"/>
    <property type="evidence" value="ECO:0007669"/>
    <property type="project" value="UniProtKB-EC"/>
</dbReference>
<sequence length="491" mass="55047">MRSNSFSLFIWSIYIGAIYLMKLANKVTESIKQAVEQARKTENAVLLSIITPIEEINFPKVLINLPQTEDAFYWQTPDDSLEFTGIKTAAVFNEKMMSATGVQQEWSQLLKDAVISDQDKANSGLPLLFGGFSFDDKAETTGTIWSVFGKQLFLLPELMFMRKEKLNTLTINCIVQADDTFMSIEKKLNNSYAQAMTLNITSEKERTPLIIKKIEDLITPTDWDKMLNKGIEHIEAGVFMKVVLARQKEIVFNRSLHIGELMAALLLQQPNCYRYLLRYQGTSFLGASPERLLYKEGQSIYSAGVAGSIAAGKTEEQRQMYADELLADPKNLHEHEIVVSMITNKLAGLCHDLNYSSQPQILSNRDIQHLYTPIKAELNSGMSFLTLVKQMHPTPALGGFPSKKTVEWIAKEEPLIRGFFGAPIGWYDSNENGEFAVGIRSLAAQEKTARLFAGCGIVADSVPENEWHETAMKFQPMLRLLGGTDNDTASN</sequence>
<accession>A0A291BZK2</accession>
<name>A0A291BZK2_BROTH</name>
<reference evidence="7 8" key="1">
    <citation type="submission" date="2017-09" db="EMBL/GenBank/DDBJ databases">
        <title>Complete Genome Sequences of Two Strains of the Meat Spoilage Bacterium Brochothrix thermosphacta Isolated from Ground Chicken.</title>
        <authorList>
            <person name="Paoli G.C."/>
            <person name="Wijey C."/>
            <person name="Chen C.-Y."/>
            <person name="Nguyen L."/>
            <person name="Yan X."/>
            <person name="Irwin P.L."/>
        </authorList>
    </citation>
    <scope>NUCLEOTIDE SEQUENCE [LARGE SCALE GENOMIC DNA]</scope>
    <source>
        <strain evidence="7 8">BI</strain>
    </source>
</reference>
<comment type="catalytic activity">
    <reaction evidence="1">
        <text>chorismate = isochorismate</text>
        <dbReference type="Rhea" id="RHEA:18985"/>
        <dbReference type="ChEBI" id="CHEBI:29748"/>
        <dbReference type="ChEBI" id="CHEBI:29780"/>
        <dbReference type="EC" id="5.4.4.2"/>
    </reaction>
</comment>
<evidence type="ECO:0000313" key="7">
    <source>
        <dbReference type="EMBL" id="ATF26751.1"/>
    </source>
</evidence>
<dbReference type="AlphaFoldDB" id="A0A291BZK2"/>
<evidence type="ECO:0000259" key="6">
    <source>
        <dbReference type="Pfam" id="PF00425"/>
    </source>
</evidence>
<protein>
    <recommendedName>
        <fullName evidence="3">isochorismate synthase</fullName>
        <ecNumber evidence="3">5.4.4.2</ecNumber>
    </recommendedName>
    <alternativeName>
        <fullName evidence="5">Isochorismate mutase</fullName>
    </alternativeName>
</protein>
<dbReference type="InterPro" id="IPR005801">
    <property type="entry name" value="ADC_synthase"/>
</dbReference>
<dbReference type="EC" id="5.4.4.2" evidence="3"/>
<dbReference type="KEGG" id="bths:CNY62_10545"/>
<dbReference type="STRING" id="2756.BFR44_05490"/>
<dbReference type="SUPFAM" id="SSF56322">
    <property type="entry name" value="ADC synthase"/>
    <property type="match status" value="1"/>
</dbReference>
<evidence type="ECO:0000256" key="5">
    <source>
        <dbReference type="ARBA" id="ARBA00041564"/>
    </source>
</evidence>
<dbReference type="Pfam" id="PF00425">
    <property type="entry name" value="Chorismate_bind"/>
    <property type="match status" value="1"/>
</dbReference>
<evidence type="ECO:0000256" key="3">
    <source>
        <dbReference type="ARBA" id="ARBA00012824"/>
    </source>
</evidence>
<dbReference type="PANTHER" id="PTHR42839">
    <property type="entry name" value="ISOCHORISMATE SYNTHASE ENTC"/>
    <property type="match status" value="1"/>
</dbReference>
<evidence type="ECO:0000256" key="1">
    <source>
        <dbReference type="ARBA" id="ARBA00000799"/>
    </source>
</evidence>
<dbReference type="InterPro" id="IPR004561">
    <property type="entry name" value="IsoChor_synthase"/>
</dbReference>
<feature type="domain" description="Chorismate-utilising enzyme C-terminal" evidence="6">
    <location>
        <begin position="221"/>
        <end position="473"/>
    </location>
</feature>
<gene>
    <name evidence="7" type="ORF">CNY62_10545</name>
</gene>
<dbReference type="InterPro" id="IPR015890">
    <property type="entry name" value="Chorismate_C"/>
</dbReference>
<evidence type="ECO:0000313" key="8">
    <source>
        <dbReference type="Proteomes" id="UP000243591"/>
    </source>
</evidence>
<dbReference type="Gene3D" id="3.60.120.10">
    <property type="entry name" value="Anthranilate synthase"/>
    <property type="match status" value="1"/>
</dbReference>
<dbReference type="NCBIfam" id="TIGR00543">
    <property type="entry name" value="isochor_syn"/>
    <property type="match status" value="1"/>
</dbReference>
<dbReference type="GO" id="GO:0009697">
    <property type="term" value="P:salicylic acid biosynthetic process"/>
    <property type="evidence" value="ECO:0007669"/>
    <property type="project" value="TreeGrafter"/>
</dbReference>
<dbReference type="PANTHER" id="PTHR42839:SF1">
    <property type="entry name" value="ISOCHORISMATE SYNTHASE MENF"/>
    <property type="match status" value="1"/>
</dbReference>
<dbReference type="Proteomes" id="UP000243591">
    <property type="component" value="Chromosome"/>
</dbReference>
<keyword evidence="8" id="KW-1185">Reference proteome</keyword>
<evidence type="ECO:0000256" key="4">
    <source>
        <dbReference type="ARBA" id="ARBA00023235"/>
    </source>
</evidence>
<comment type="similarity">
    <text evidence="2">Belongs to the isochorismate synthase family.</text>
</comment>
<organism evidence="7 8">
    <name type="scientific">Brochothrix thermosphacta</name>
    <name type="common">Microbacterium thermosphactum</name>
    <dbReference type="NCBI Taxonomy" id="2756"/>
    <lineage>
        <taxon>Bacteria</taxon>
        <taxon>Bacillati</taxon>
        <taxon>Bacillota</taxon>
        <taxon>Bacilli</taxon>
        <taxon>Bacillales</taxon>
        <taxon>Listeriaceae</taxon>
        <taxon>Brochothrix</taxon>
    </lineage>
</organism>
<proteinExistence type="inferred from homology"/>
<evidence type="ECO:0000256" key="2">
    <source>
        <dbReference type="ARBA" id="ARBA00005297"/>
    </source>
</evidence>